<evidence type="ECO:0000313" key="1">
    <source>
        <dbReference type="EMBL" id="KAK7469492.1"/>
    </source>
</evidence>
<dbReference type="EMBL" id="JACVVK020000516">
    <property type="protein sequence ID" value="KAK7469492.1"/>
    <property type="molecule type" value="Genomic_DNA"/>
</dbReference>
<gene>
    <name evidence="1" type="ORF">BaRGS_00036513</name>
</gene>
<name>A0ABD0JCX5_9CAEN</name>
<dbReference type="Proteomes" id="UP001519460">
    <property type="component" value="Unassembled WGS sequence"/>
</dbReference>
<protein>
    <submittedName>
        <fullName evidence="1">Uncharacterized protein</fullName>
    </submittedName>
</protein>
<proteinExistence type="predicted"/>
<comment type="caution">
    <text evidence="1">The sequence shown here is derived from an EMBL/GenBank/DDBJ whole genome shotgun (WGS) entry which is preliminary data.</text>
</comment>
<evidence type="ECO:0000313" key="2">
    <source>
        <dbReference type="Proteomes" id="UP001519460"/>
    </source>
</evidence>
<keyword evidence="2" id="KW-1185">Reference proteome</keyword>
<accession>A0ABD0JCX5</accession>
<feature type="non-terminal residue" evidence="1">
    <location>
        <position position="1"/>
    </location>
</feature>
<reference evidence="1 2" key="1">
    <citation type="journal article" date="2023" name="Sci. Data">
        <title>Genome assembly of the Korean intertidal mud-creeper Batillaria attramentaria.</title>
        <authorList>
            <person name="Patra A.K."/>
            <person name="Ho P.T."/>
            <person name="Jun S."/>
            <person name="Lee S.J."/>
            <person name="Kim Y."/>
            <person name="Won Y.J."/>
        </authorList>
    </citation>
    <scope>NUCLEOTIDE SEQUENCE [LARGE SCALE GENOMIC DNA]</scope>
    <source>
        <strain evidence="1">Wonlab-2016</strain>
    </source>
</reference>
<dbReference type="AlphaFoldDB" id="A0ABD0JCX5"/>
<organism evidence="1 2">
    <name type="scientific">Batillaria attramentaria</name>
    <dbReference type="NCBI Taxonomy" id="370345"/>
    <lineage>
        <taxon>Eukaryota</taxon>
        <taxon>Metazoa</taxon>
        <taxon>Spiralia</taxon>
        <taxon>Lophotrochozoa</taxon>
        <taxon>Mollusca</taxon>
        <taxon>Gastropoda</taxon>
        <taxon>Caenogastropoda</taxon>
        <taxon>Sorbeoconcha</taxon>
        <taxon>Cerithioidea</taxon>
        <taxon>Batillariidae</taxon>
        <taxon>Batillaria</taxon>
    </lineage>
</organism>
<sequence>NQPSVITTFTQNSSTRETRLTKVKGACFQLVSIIHVTRLARGDWSRLQLVTFSNERSPTPTTCRRQYKGQFSPFFFMITIPLGPSGHFSAKVVWDLFADAPPPNDVKDGGGGNDYDYVPLNYCP</sequence>